<feature type="compositionally biased region" description="Low complexity" evidence="3">
    <location>
        <begin position="101"/>
        <end position="110"/>
    </location>
</feature>
<dbReference type="PANTHER" id="PTHR46910:SF32">
    <property type="entry name" value="TRANSCRIPTION FACTOR DOMAIN-CONTAINING PROTEIN-RELATED"/>
    <property type="match status" value="1"/>
</dbReference>
<reference evidence="5" key="1">
    <citation type="journal article" date="2020" name="BMC Genomics">
        <title>Correction to: Identification and distribution of gene clusters required for synthesis of sphingolipid metabolism inhibitors in diverse species of the filamentous fungus Fusarium.</title>
        <authorList>
            <person name="Kim H.S."/>
            <person name="Lohmar J.M."/>
            <person name="Busman M."/>
            <person name="Brown D.W."/>
            <person name="Naumann T.A."/>
            <person name="Divon H.H."/>
            <person name="Lysoe E."/>
            <person name="Uhlig S."/>
            <person name="Proctor R.H."/>
        </authorList>
    </citation>
    <scope>NUCLEOTIDE SEQUENCE</scope>
    <source>
        <strain evidence="5">NRRL 20472</strain>
    </source>
</reference>
<dbReference type="EMBL" id="JABEXW010000301">
    <property type="protein sequence ID" value="KAF4966221.1"/>
    <property type="molecule type" value="Genomic_DNA"/>
</dbReference>
<accession>A0A8H4TY78</accession>
<feature type="region of interest" description="Disordered" evidence="3">
    <location>
        <begin position="74"/>
        <end position="131"/>
    </location>
</feature>
<sequence>MDSETNARSTRARARRREKIANASVVGTARLAAPGGIPVRDASDAKRRAFLKKKRRRQPFLLNQLHARIESLETQLQSAQGSGSGIDVSPPNLEDQEIHQSSRSPSISPSNEQRKSPSRPESEALTNTLVTSEPQIKVHRYGHAAYLGHSSTLSFSRNVRNLLQQSSPIADPGSVSMERQDMSYTRTLPPIALDLSTIPLPKLSYAEYLTNTVLVHIGSLYSIFEPEKFVQRLRNFYEERDKGLTTNASLWHIQMLLVLAFGKSIQSREHSEMGPSGMSYFTRAIEAMPDIRRLYEDPLLSIEILCLAALFMHAADLLQEAYVTIGQALRISVTKVLNKQFSEALRSPNFKYQRRLWWTVYCIDRKSAAMLGSPSVMRDDDISIPSPEINQGDESQNAFAIHAILSSHLGKILDGKLRTRLFVNVLSSHITAVIYGVHSQQRNFLVEVKAILSRLADTYVILREHLPLDAQQPNQPVSRESATLHLLLHQCVILTVRPVLFSLLKPLLAPNGPETNTRLSSAPFESMLRMCIESAVQILKIMSILKQQMMCDIFLPYDIDALFSAAFALILIDIIRPANELLWDLPQVMNLLGEFVSRRVAPAQAYQSDLVQILELHTKIRGSNNNQRLNAGGLFDVGLVPGLAEYAITHPGQTGISPDPVWAHIREGNQTSAPAHPDTILSVIDDLNMEGVNILDTAMLDNGWIVPAIAMEPVFSPEAVAPIGPYTQAIKANGMVFLSGQIPADTQARLVEGTVAEKTHKMCQNAKAVLKAAGSSLDKAVKITVYFQNMDDFQEMNKVYAEYFPHKPARSACESPRLPAGASMEMDIIALQ</sequence>
<evidence type="ECO:0000313" key="6">
    <source>
        <dbReference type="Proteomes" id="UP000622797"/>
    </source>
</evidence>
<protein>
    <recommendedName>
        <fullName evidence="4">Xylanolytic transcriptional activator regulatory domain-containing protein</fullName>
    </recommendedName>
</protein>
<dbReference type="GO" id="GO:0008270">
    <property type="term" value="F:zinc ion binding"/>
    <property type="evidence" value="ECO:0007669"/>
    <property type="project" value="InterPro"/>
</dbReference>
<dbReference type="FunFam" id="3.30.1330.40:FF:000001">
    <property type="entry name" value="L-PSP family endoribonuclease"/>
    <property type="match status" value="1"/>
</dbReference>
<dbReference type="InterPro" id="IPR006175">
    <property type="entry name" value="YjgF/YER057c/UK114"/>
</dbReference>
<dbReference type="GO" id="GO:0003700">
    <property type="term" value="F:DNA-binding transcription factor activity"/>
    <property type="evidence" value="ECO:0007669"/>
    <property type="project" value="InterPro"/>
</dbReference>
<dbReference type="GO" id="GO:0006351">
    <property type="term" value="P:DNA-templated transcription"/>
    <property type="evidence" value="ECO:0007669"/>
    <property type="project" value="InterPro"/>
</dbReference>
<dbReference type="Pfam" id="PF01042">
    <property type="entry name" value="Ribonuc_L-PSP"/>
    <property type="match status" value="1"/>
</dbReference>
<feature type="domain" description="Xylanolytic transcriptional activator regulatory" evidence="4">
    <location>
        <begin position="321"/>
        <end position="393"/>
    </location>
</feature>
<dbReference type="Pfam" id="PF04082">
    <property type="entry name" value="Fungal_trans"/>
    <property type="match status" value="1"/>
</dbReference>
<dbReference type="SUPFAM" id="SSF55298">
    <property type="entry name" value="YjgF-like"/>
    <property type="match status" value="1"/>
</dbReference>
<gene>
    <name evidence="5" type="ORF">FSARC_6106</name>
</gene>
<proteinExistence type="inferred from homology"/>
<evidence type="ECO:0000313" key="5">
    <source>
        <dbReference type="EMBL" id="KAF4966221.1"/>
    </source>
</evidence>
<name>A0A8H4TY78_9HYPO</name>
<dbReference type="SMART" id="SM00906">
    <property type="entry name" value="Fungal_trans"/>
    <property type="match status" value="1"/>
</dbReference>
<feature type="region of interest" description="Disordered" evidence="3">
    <location>
        <begin position="1"/>
        <end position="21"/>
    </location>
</feature>
<evidence type="ECO:0000256" key="2">
    <source>
        <dbReference type="ARBA" id="ARBA00023242"/>
    </source>
</evidence>
<dbReference type="InterPro" id="IPR035959">
    <property type="entry name" value="RutC-like_sf"/>
</dbReference>
<dbReference type="InterPro" id="IPR007219">
    <property type="entry name" value="XnlR_reg_dom"/>
</dbReference>
<dbReference type="Gene3D" id="3.30.1330.40">
    <property type="entry name" value="RutC-like"/>
    <property type="match status" value="1"/>
</dbReference>
<keyword evidence="6" id="KW-1185">Reference proteome</keyword>
<comment type="caution">
    <text evidence="5">The sequence shown here is derived from an EMBL/GenBank/DDBJ whole genome shotgun (WGS) entry which is preliminary data.</text>
</comment>
<evidence type="ECO:0000256" key="1">
    <source>
        <dbReference type="ARBA" id="ARBA00010552"/>
    </source>
</evidence>
<dbReference type="GO" id="GO:0005739">
    <property type="term" value="C:mitochondrion"/>
    <property type="evidence" value="ECO:0007669"/>
    <property type="project" value="UniProtKB-ARBA"/>
</dbReference>
<feature type="compositionally biased region" description="Basic and acidic residues" evidence="3">
    <location>
        <begin position="112"/>
        <end position="122"/>
    </location>
</feature>
<dbReference type="OrthoDB" id="3266505at2759"/>
<evidence type="ECO:0000259" key="4">
    <source>
        <dbReference type="SMART" id="SM00906"/>
    </source>
</evidence>
<dbReference type="PANTHER" id="PTHR46910">
    <property type="entry name" value="TRANSCRIPTION FACTOR PDR1"/>
    <property type="match status" value="1"/>
</dbReference>
<evidence type="ECO:0000256" key="3">
    <source>
        <dbReference type="SAM" id="MobiDB-lite"/>
    </source>
</evidence>
<dbReference type="CDD" id="cd00448">
    <property type="entry name" value="YjgF_YER057c_UK114_family"/>
    <property type="match status" value="1"/>
</dbReference>
<keyword evidence="2" id="KW-0539">Nucleus</keyword>
<dbReference type="AlphaFoldDB" id="A0A8H4TY78"/>
<dbReference type="InterPro" id="IPR006056">
    <property type="entry name" value="RidA"/>
</dbReference>
<dbReference type="CDD" id="cd12148">
    <property type="entry name" value="fungal_TF_MHR"/>
    <property type="match status" value="1"/>
</dbReference>
<comment type="similarity">
    <text evidence="1">Belongs to the RutC family.</text>
</comment>
<organism evidence="5 6">
    <name type="scientific">Fusarium sarcochroum</name>
    <dbReference type="NCBI Taxonomy" id="1208366"/>
    <lineage>
        <taxon>Eukaryota</taxon>
        <taxon>Fungi</taxon>
        <taxon>Dikarya</taxon>
        <taxon>Ascomycota</taxon>
        <taxon>Pezizomycotina</taxon>
        <taxon>Sordariomycetes</taxon>
        <taxon>Hypocreomycetidae</taxon>
        <taxon>Hypocreales</taxon>
        <taxon>Nectriaceae</taxon>
        <taxon>Fusarium</taxon>
        <taxon>Fusarium lateritium species complex</taxon>
    </lineage>
</organism>
<dbReference type="Proteomes" id="UP000622797">
    <property type="component" value="Unassembled WGS sequence"/>
</dbReference>
<reference evidence="5" key="2">
    <citation type="submission" date="2020-05" db="EMBL/GenBank/DDBJ databases">
        <authorList>
            <person name="Kim H.-S."/>
            <person name="Proctor R.H."/>
            <person name="Brown D.W."/>
        </authorList>
    </citation>
    <scope>NUCLEOTIDE SEQUENCE</scope>
    <source>
        <strain evidence="5">NRRL 20472</strain>
    </source>
</reference>
<dbReference type="GO" id="GO:0003677">
    <property type="term" value="F:DNA binding"/>
    <property type="evidence" value="ECO:0007669"/>
    <property type="project" value="InterPro"/>
</dbReference>
<dbReference type="NCBIfam" id="TIGR00004">
    <property type="entry name" value="Rid family detoxifying hydrolase"/>
    <property type="match status" value="1"/>
</dbReference>
<dbReference type="InterPro" id="IPR050987">
    <property type="entry name" value="AtrR-like"/>
</dbReference>